<evidence type="ECO:0000256" key="1">
    <source>
        <dbReference type="ARBA" id="ARBA00004155"/>
    </source>
</evidence>
<comment type="catalytic activity">
    <reaction evidence="13">
        <text>L-alpha-aminoacyl-L-lysine(out) = L-alpha-aminoacyl-L-lysine(in)</text>
        <dbReference type="Rhea" id="RHEA:79383"/>
        <dbReference type="ChEBI" id="CHEBI:229966"/>
    </reaction>
</comment>
<evidence type="ECO:0000256" key="15">
    <source>
        <dbReference type="ARBA" id="ARBA00044899"/>
    </source>
</evidence>
<feature type="region of interest" description="Disordered" evidence="25">
    <location>
        <begin position="1"/>
        <end position="30"/>
    </location>
</feature>
<evidence type="ECO:0000256" key="3">
    <source>
        <dbReference type="ARBA" id="ARBA00022448"/>
    </source>
</evidence>
<dbReference type="PANTHER" id="PTHR23512:SF3">
    <property type="entry name" value="MAJOR FACILITATOR SUPERFAMILY DOMAIN-CONTAINING PROTEIN 1"/>
    <property type="match status" value="1"/>
</dbReference>
<dbReference type="InterPro" id="IPR052187">
    <property type="entry name" value="MFSD1"/>
</dbReference>
<evidence type="ECO:0000256" key="10">
    <source>
        <dbReference type="ARBA" id="ARBA00044881"/>
    </source>
</evidence>
<evidence type="ECO:0000256" key="8">
    <source>
        <dbReference type="ARBA" id="ARBA00044876"/>
    </source>
</evidence>
<evidence type="ECO:0000256" key="13">
    <source>
        <dbReference type="ARBA" id="ARBA00044893"/>
    </source>
</evidence>
<proteinExistence type="inferred from homology"/>
<comment type="caution">
    <text evidence="27">The sequence shown here is derived from an EMBL/GenBank/DDBJ whole genome shotgun (WGS) entry which is preliminary data.</text>
</comment>
<dbReference type="Pfam" id="PF07690">
    <property type="entry name" value="MFS_1"/>
    <property type="match status" value="1"/>
</dbReference>
<evidence type="ECO:0000256" key="20">
    <source>
        <dbReference type="ARBA" id="ARBA00044924"/>
    </source>
</evidence>
<evidence type="ECO:0000256" key="24">
    <source>
        <dbReference type="ARBA" id="ARBA00046376"/>
    </source>
</evidence>
<dbReference type="AlphaFoldDB" id="A0A7J7JJW9"/>
<keyword evidence="7" id="KW-0458">Lysosome</keyword>
<evidence type="ECO:0000256" key="17">
    <source>
        <dbReference type="ARBA" id="ARBA00044903"/>
    </source>
</evidence>
<dbReference type="InterPro" id="IPR011701">
    <property type="entry name" value="MFS"/>
</dbReference>
<dbReference type="InterPro" id="IPR036259">
    <property type="entry name" value="MFS_trans_sf"/>
</dbReference>
<comment type="catalytic activity">
    <reaction evidence="8">
        <text>L-lysyl-L-alanine(out) = L-lysyl-L-alanine(in)</text>
        <dbReference type="Rhea" id="RHEA:79399"/>
        <dbReference type="ChEBI" id="CHEBI:229954"/>
    </reaction>
</comment>
<evidence type="ECO:0000256" key="19">
    <source>
        <dbReference type="ARBA" id="ARBA00044919"/>
    </source>
</evidence>
<comment type="catalytic activity">
    <reaction evidence="16">
        <text>L-lysyl-L-lysine(out) = L-lysyl-L-lysine(in)</text>
        <dbReference type="Rhea" id="RHEA:79403"/>
        <dbReference type="ChEBI" id="CHEBI:229956"/>
    </reaction>
</comment>
<gene>
    <name evidence="27" type="ORF">EB796_015278</name>
</gene>
<evidence type="ECO:0000256" key="14">
    <source>
        <dbReference type="ARBA" id="ARBA00044898"/>
    </source>
</evidence>
<evidence type="ECO:0000256" key="21">
    <source>
        <dbReference type="ARBA" id="ARBA00044985"/>
    </source>
</evidence>
<comment type="catalytic activity">
    <reaction evidence="10">
        <text>L-alpha-aminoacyl-L-arginine(out) = L-alpha-aminoacyl-L-arginine(in)</text>
        <dbReference type="Rhea" id="RHEA:79367"/>
        <dbReference type="ChEBI" id="CHEBI:229968"/>
    </reaction>
</comment>
<evidence type="ECO:0000256" key="11">
    <source>
        <dbReference type="ARBA" id="ARBA00044884"/>
    </source>
</evidence>
<dbReference type="GO" id="GO:0005765">
    <property type="term" value="C:lysosomal membrane"/>
    <property type="evidence" value="ECO:0007669"/>
    <property type="project" value="UniProtKB-SubCell"/>
</dbReference>
<evidence type="ECO:0000256" key="18">
    <source>
        <dbReference type="ARBA" id="ARBA00044912"/>
    </source>
</evidence>
<comment type="similarity">
    <text evidence="2">Belongs to the major facilitator superfamily.</text>
</comment>
<feature type="transmembrane region" description="Helical" evidence="26">
    <location>
        <begin position="69"/>
        <end position="91"/>
    </location>
</feature>
<comment type="catalytic activity">
    <reaction evidence="9">
        <text>L-histidyl-glycine(out) = L-histidyl-glycine(in)</text>
        <dbReference type="Rhea" id="RHEA:79395"/>
        <dbReference type="ChEBI" id="CHEBI:229957"/>
    </reaction>
</comment>
<protein>
    <recommendedName>
        <fullName evidence="21">Lysosomal dipeptide transporter MFSD1</fullName>
    </recommendedName>
    <alternativeName>
        <fullName evidence="22">Major facilitator superfamily domain-containing protein 1</fullName>
    </alternativeName>
</protein>
<keyword evidence="6 26" id="KW-0472">Membrane</keyword>
<comment type="catalytic activity">
    <reaction evidence="14">
        <text>L-aspartyl-L-lysine(out) = L-aspartyl-L-lysine(in)</text>
        <dbReference type="Rhea" id="RHEA:79411"/>
        <dbReference type="ChEBI" id="CHEBI:229953"/>
    </reaction>
</comment>
<feature type="compositionally biased region" description="Basic and acidic residues" evidence="25">
    <location>
        <begin position="7"/>
        <end position="21"/>
    </location>
</feature>
<name>A0A7J7JJW9_BUGNE</name>
<dbReference type="GO" id="GO:0022857">
    <property type="term" value="F:transmembrane transporter activity"/>
    <property type="evidence" value="ECO:0007669"/>
    <property type="project" value="InterPro"/>
</dbReference>
<dbReference type="PANTHER" id="PTHR23512">
    <property type="entry name" value="MAJOR FACILITATOR SUPERFAMILY DOMAIN-CONTAINING PROTEIN 1"/>
    <property type="match status" value="1"/>
</dbReference>
<evidence type="ECO:0000256" key="4">
    <source>
        <dbReference type="ARBA" id="ARBA00022692"/>
    </source>
</evidence>
<evidence type="ECO:0000256" key="12">
    <source>
        <dbReference type="ARBA" id="ARBA00044891"/>
    </source>
</evidence>
<evidence type="ECO:0000256" key="6">
    <source>
        <dbReference type="ARBA" id="ARBA00023136"/>
    </source>
</evidence>
<keyword evidence="28" id="KW-1185">Reference proteome</keyword>
<comment type="catalytic activity">
    <reaction evidence="17">
        <text>L-arginyl-glycine(out) = L-arginyl-glycine(in)</text>
        <dbReference type="Rhea" id="RHEA:79391"/>
        <dbReference type="ChEBI" id="CHEBI:229955"/>
    </reaction>
</comment>
<evidence type="ECO:0000256" key="23">
    <source>
        <dbReference type="ARBA" id="ARBA00045709"/>
    </source>
</evidence>
<feature type="transmembrane region" description="Helical" evidence="26">
    <location>
        <begin position="410"/>
        <end position="434"/>
    </location>
</feature>
<reference evidence="27" key="1">
    <citation type="submission" date="2020-06" db="EMBL/GenBank/DDBJ databases">
        <title>Draft genome of Bugula neritina, a colonial animal packing powerful symbionts and potential medicines.</title>
        <authorList>
            <person name="Rayko M."/>
        </authorList>
    </citation>
    <scope>NUCLEOTIDE SEQUENCE [LARGE SCALE GENOMIC DNA]</scope>
    <source>
        <strain evidence="27">Kwan_BN1</strain>
    </source>
</reference>
<comment type="subunit">
    <text evidence="24">Homodimer. Interacts with lysosomal protein GLMP (via lumenal domain); the interaction starts while both proteins are still in the endoplasmic reticulum and is required for stabilization of MFSD1 in lysosomes but has no direct effect on its targeting to lysosomes or transporter activity.</text>
</comment>
<organism evidence="27 28">
    <name type="scientific">Bugula neritina</name>
    <name type="common">Brown bryozoan</name>
    <name type="synonym">Sertularia neritina</name>
    <dbReference type="NCBI Taxonomy" id="10212"/>
    <lineage>
        <taxon>Eukaryota</taxon>
        <taxon>Metazoa</taxon>
        <taxon>Spiralia</taxon>
        <taxon>Lophotrochozoa</taxon>
        <taxon>Bryozoa</taxon>
        <taxon>Gymnolaemata</taxon>
        <taxon>Cheilostomatida</taxon>
        <taxon>Flustrina</taxon>
        <taxon>Buguloidea</taxon>
        <taxon>Bugulidae</taxon>
        <taxon>Bugula</taxon>
    </lineage>
</organism>
<dbReference type="SUPFAM" id="SSF103473">
    <property type="entry name" value="MFS general substrate transporter"/>
    <property type="match status" value="1"/>
</dbReference>
<dbReference type="CDD" id="cd17340">
    <property type="entry name" value="MFS_MFSD1"/>
    <property type="match status" value="1"/>
</dbReference>
<comment type="catalytic activity">
    <reaction evidence="20">
        <text>L-lysyl-glycine(out) = L-lysyl-glycine(in)</text>
        <dbReference type="Rhea" id="RHEA:79407"/>
        <dbReference type="ChEBI" id="CHEBI:191202"/>
    </reaction>
</comment>
<dbReference type="OrthoDB" id="424834at2759"/>
<evidence type="ECO:0000256" key="16">
    <source>
        <dbReference type="ARBA" id="ARBA00044900"/>
    </source>
</evidence>
<evidence type="ECO:0000256" key="9">
    <source>
        <dbReference type="ARBA" id="ARBA00044878"/>
    </source>
</evidence>
<comment type="catalytic activity">
    <reaction evidence="19">
        <text>L-alanyl-L-lysine(out) = L-alanyl-L-lysine(in)</text>
        <dbReference type="Rhea" id="RHEA:79415"/>
        <dbReference type="ChEBI" id="CHEBI:192470"/>
    </reaction>
</comment>
<keyword evidence="3" id="KW-0813">Transport</keyword>
<feature type="transmembrane region" description="Helical" evidence="26">
    <location>
        <begin position="259"/>
        <end position="284"/>
    </location>
</feature>
<dbReference type="Gene3D" id="1.20.1250.20">
    <property type="entry name" value="MFS general substrate transporter like domains"/>
    <property type="match status" value="2"/>
</dbReference>
<comment type="catalytic activity">
    <reaction evidence="11">
        <text>L-alpha-aminoacyl-L-histidine(out) = L-alpha-aminoacyl-L-histidine(in)</text>
        <dbReference type="Rhea" id="RHEA:79375"/>
        <dbReference type="ChEBI" id="CHEBI:229967"/>
    </reaction>
</comment>
<keyword evidence="4 26" id="KW-0812">Transmembrane</keyword>
<comment type="catalytic activity">
    <reaction evidence="12">
        <text>L-lysyl-L-alpha-amino acid(out) = L-lysyl-L-alpha-amino acid(in)</text>
        <dbReference type="Rhea" id="RHEA:79387"/>
        <dbReference type="ChEBI" id="CHEBI:229965"/>
    </reaction>
</comment>
<feature type="transmembrane region" description="Helical" evidence="26">
    <location>
        <begin position="353"/>
        <end position="374"/>
    </location>
</feature>
<dbReference type="Proteomes" id="UP000593567">
    <property type="component" value="Unassembled WGS sequence"/>
</dbReference>
<evidence type="ECO:0000256" key="2">
    <source>
        <dbReference type="ARBA" id="ARBA00008335"/>
    </source>
</evidence>
<comment type="subcellular location">
    <subcellularLocation>
        <location evidence="1">Lysosome membrane</location>
        <topology evidence="1">Multi-pass membrane protein</topology>
    </subcellularLocation>
</comment>
<feature type="transmembrane region" description="Helical" evidence="26">
    <location>
        <begin position="323"/>
        <end position="346"/>
    </location>
</feature>
<evidence type="ECO:0000256" key="26">
    <source>
        <dbReference type="SAM" id="Phobius"/>
    </source>
</evidence>
<feature type="transmembrane region" description="Helical" evidence="26">
    <location>
        <begin position="97"/>
        <end position="121"/>
    </location>
</feature>
<keyword evidence="5 26" id="KW-1133">Transmembrane helix</keyword>
<accession>A0A7J7JJW9</accession>
<evidence type="ECO:0000256" key="5">
    <source>
        <dbReference type="ARBA" id="ARBA00022989"/>
    </source>
</evidence>
<feature type="transmembrane region" description="Helical" evidence="26">
    <location>
        <begin position="296"/>
        <end position="317"/>
    </location>
</feature>
<evidence type="ECO:0000256" key="25">
    <source>
        <dbReference type="SAM" id="MobiDB-lite"/>
    </source>
</evidence>
<evidence type="ECO:0000313" key="28">
    <source>
        <dbReference type="Proteomes" id="UP000593567"/>
    </source>
</evidence>
<evidence type="ECO:0000256" key="7">
    <source>
        <dbReference type="ARBA" id="ARBA00023228"/>
    </source>
</evidence>
<dbReference type="EMBL" id="VXIV02002283">
    <property type="protein sequence ID" value="KAF6026415.1"/>
    <property type="molecule type" value="Genomic_DNA"/>
</dbReference>
<evidence type="ECO:0000256" key="22">
    <source>
        <dbReference type="ARBA" id="ARBA00045018"/>
    </source>
</evidence>
<sequence>MASTETTKYDSSEVKGDHEAEPSEGTPLLANKDEEPEELHGCGSYFCYDNASALQDDMMSDLNLSTESYMMFYSMYSYPNVILSFIGGYLIDKVFGVRLGAIIFAGFCLLGQLIFATGGYVNSYITMCIGRFVFGIGGESLAVAQNTYAVSWFKGKELNMVFGLQLSLARIGSTVNMNAMQPIYDSIAKSSAFADAPSYQVLGVSLYIAMFTCLFSLACALGLAFFDWRAKRILKTSAATTGETITLKDMKTLLLSGKLWLICGICVAYYVTVFPFVGIGLVFYEMKYQMPHATAGIANSLVYILSAACSPVIGFLIDKSGKNIFWVMAGTLLTLGCHALFAFTFATPFLPTIIMGVAYSVLAASLWPLVSYFIPENQLGTAYGIMQSVQNAGLAAISQLSGSLVDNNGYLILITFYLVMLCVAMIFSVILYLLDAASGSGLNLSAKERNRLAELKEKEGKLN</sequence>
<comment type="catalytic activity">
    <reaction evidence="15">
        <text>L-arginyl-L-alpha-amino acid(out) = L-arginyl-L-alpha-amino acid(in)</text>
        <dbReference type="Rhea" id="RHEA:79371"/>
        <dbReference type="ChEBI" id="CHEBI:84315"/>
    </reaction>
</comment>
<evidence type="ECO:0000313" key="27">
    <source>
        <dbReference type="EMBL" id="KAF6026415.1"/>
    </source>
</evidence>
<comment type="function">
    <text evidence="23">Lysosomal dipeptide uniporter that selectively exports lysine, arginine or histidine-containing dipeptides with a net positive charge from the lysosome lumen into the cytosol. Could play a role in a specific type of protein O-glycosylation indirectly regulating macrophages migration and tissue invasion. Also essential for liver homeostasis.</text>
</comment>
<feature type="transmembrane region" description="Helical" evidence="26">
    <location>
        <begin position="206"/>
        <end position="226"/>
    </location>
</feature>
<comment type="catalytic activity">
    <reaction evidence="18">
        <text>L-histidyl-L-alpha-amino acid(out) = L-histidyl-L-alpha-amino acid(in)</text>
        <dbReference type="Rhea" id="RHEA:79379"/>
        <dbReference type="ChEBI" id="CHEBI:229964"/>
    </reaction>
</comment>